<keyword evidence="2" id="KW-1185">Reference proteome</keyword>
<comment type="caution">
    <text evidence="1">The sequence shown here is derived from an EMBL/GenBank/DDBJ whole genome shotgun (WGS) entry which is preliminary data.</text>
</comment>
<evidence type="ECO:0000313" key="1">
    <source>
        <dbReference type="EMBL" id="KAI4379818.1"/>
    </source>
</evidence>
<proteinExistence type="predicted"/>
<name>A0ACB9RQW4_9MYRT</name>
<evidence type="ECO:0000313" key="2">
    <source>
        <dbReference type="Proteomes" id="UP001057402"/>
    </source>
</evidence>
<sequence>MLVCETGLDSDRGRSGLRSLHPYAKRRYFSPRSSIGNPSNLERKRPSNSNSPPSIPNPPEVGLVVHGCGEGKNFHLVCFYGG</sequence>
<gene>
    <name evidence="1" type="ORF">MLD38_006064</name>
</gene>
<reference evidence="2" key="1">
    <citation type="journal article" date="2023" name="Front. Plant Sci.">
        <title>Chromosomal-level genome assembly of Melastoma candidum provides insights into trichome evolution.</title>
        <authorList>
            <person name="Zhong Y."/>
            <person name="Wu W."/>
            <person name="Sun C."/>
            <person name="Zou P."/>
            <person name="Liu Y."/>
            <person name="Dai S."/>
            <person name="Zhou R."/>
        </authorList>
    </citation>
    <scope>NUCLEOTIDE SEQUENCE [LARGE SCALE GENOMIC DNA]</scope>
</reference>
<protein>
    <submittedName>
        <fullName evidence="1">Uncharacterized protein</fullName>
    </submittedName>
</protein>
<dbReference type="EMBL" id="CM042882">
    <property type="protein sequence ID" value="KAI4379818.1"/>
    <property type="molecule type" value="Genomic_DNA"/>
</dbReference>
<organism evidence="1 2">
    <name type="scientific">Melastoma candidum</name>
    <dbReference type="NCBI Taxonomy" id="119954"/>
    <lineage>
        <taxon>Eukaryota</taxon>
        <taxon>Viridiplantae</taxon>
        <taxon>Streptophyta</taxon>
        <taxon>Embryophyta</taxon>
        <taxon>Tracheophyta</taxon>
        <taxon>Spermatophyta</taxon>
        <taxon>Magnoliopsida</taxon>
        <taxon>eudicotyledons</taxon>
        <taxon>Gunneridae</taxon>
        <taxon>Pentapetalae</taxon>
        <taxon>rosids</taxon>
        <taxon>malvids</taxon>
        <taxon>Myrtales</taxon>
        <taxon>Melastomataceae</taxon>
        <taxon>Melastomatoideae</taxon>
        <taxon>Melastomateae</taxon>
        <taxon>Melastoma</taxon>
    </lineage>
</organism>
<accession>A0ACB9RQW4</accession>
<dbReference type="Proteomes" id="UP001057402">
    <property type="component" value="Chromosome 3"/>
</dbReference>